<name>A0A3P3W4K6_9MICO</name>
<evidence type="ECO:0000256" key="1">
    <source>
        <dbReference type="SAM" id="Phobius"/>
    </source>
</evidence>
<evidence type="ECO:0000313" key="3">
    <source>
        <dbReference type="Proteomes" id="UP000274391"/>
    </source>
</evidence>
<dbReference type="OrthoDB" id="5191158at2"/>
<dbReference type="AlphaFoldDB" id="A0A3P3W4K6"/>
<keyword evidence="1" id="KW-0812">Transmembrane</keyword>
<protein>
    <submittedName>
        <fullName evidence="2">Fe-S oxidoreductase</fullName>
    </submittedName>
</protein>
<accession>A0A3P3W4K6</accession>
<keyword evidence="1" id="KW-1133">Transmembrane helix</keyword>
<sequence>MLDSPISRVGFGFATAVGLLWGVPLSVGRIKRHGELIICTGLPKWAFRRGGVCVGRVYITNQNVHPRVLKHELVHVDQWRRYGMLFPILYGIAGNNPLTNRFEIEAGLEDGGYVRNTGGTRPSQPSSRSS</sequence>
<organism evidence="2 3">
    <name type="scientific">Gulosibacter macacae</name>
    <dbReference type="NCBI Taxonomy" id="2488791"/>
    <lineage>
        <taxon>Bacteria</taxon>
        <taxon>Bacillati</taxon>
        <taxon>Actinomycetota</taxon>
        <taxon>Actinomycetes</taxon>
        <taxon>Micrococcales</taxon>
        <taxon>Microbacteriaceae</taxon>
        <taxon>Gulosibacter</taxon>
    </lineage>
</organism>
<comment type="caution">
    <text evidence="2">The sequence shown here is derived from an EMBL/GenBank/DDBJ whole genome shotgun (WGS) entry which is preliminary data.</text>
</comment>
<dbReference type="Proteomes" id="UP000274391">
    <property type="component" value="Unassembled WGS sequence"/>
</dbReference>
<dbReference type="EMBL" id="RQVS01000001">
    <property type="protein sequence ID" value="RRJ88856.1"/>
    <property type="molecule type" value="Genomic_DNA"/>
</dbReference>
<reference evidence="2 3" key="1">
    <citation type="submission" date="2018-11" db="EMBL/GenBank/DDBJ databases">
        <title>YIM 102482-1 draft genome.</title>
        <authorList>
            <person name="Li G."/>
            <person name="Jiang Y."/>
        </authorList>
    </citation>
    <scope>NUCLEOTIDE SEQUENCE [LARGE SCALE GENOMIC DNA]</scope>
    <source>
        <strain evidence="2 3">YIM 102482-1</strain>
    </source>
</reference>
<feature type="transmembrane region" description="Helical" evidence="1">
    <location>
        <begin position="6"/>
        <end position="27"/>
    </location>
</feature>
<proteinExistence type="predicted"/>
<keyword evidence="3" id="KW-1185">Reference proteome</keyword>
<evidence type="ECO:0000313" key="2">
    <source>
        <dbReference type="EMBL" id="RRJ88856.1"/>
    </source>
</evidence>
<gene>
    <name evidence="2" type="ORF">EG850_00600</name>
</gene>
<keyword evidence="1" id="KW-0472">Membrane</keyword>
<dbReference type="RefSeq" id="WP_124969160.1">
    <property type="nucleotide sequence ID" value="NZ_RQVS01000001.1"/>
</dbReference>